<dbReference type="EMBL" id="BPLR01010153">
    <property type="protein sequence ID" value="GIY37294.1"/>
    <property type="molecule type" value="Genomic_DNA"/>
</dbReference>
<sequence>MPFSELTLKKPGTHDICIKGPSVFKGYLKDPVKTSETLDNEGWLHTGDIGMWLPKEEYFEAFPRRIRISEKIENAYIQSPYVSQVFVHGNSLKSFLVAVVIPDQDVMLPWCKENLNIESWTEICKDPKVKRLIFEDMQRVGKIAGLLSFEQVKDIHLHPETLTYEDGFLTPTLKVKRDFCKKYFVEELEAMYSSIRELEGEK</sequence>
<dbReference type="Pfam" id="PF13193">
    <property type="entry name" value="AMP-binding_C"/>
    <property type="match status" value="1"/>
</dbReference>
<proteinExistence type="predicted"/>
<dbReference type="GO" id="GO:0016020">
    <property type="term" value="C:membrane"/>
    <property type="evidence" value="ECO:0007669"/>
    <property type="project" value="TreeGrafter"/>
</dbReference>
<gene>
    <name evidence="3" type="primary">ACSL1</name>
    <name evidence="3" type="ORF">CEXT_352741</name>
</gene>
<dbReference type="AlphaFoldDB" id="A0AAV4STD6"/>
<evidence type="ECO:0000313" key="3">
    <source>
        <dbReference type="EMBL" id="GIY37294.1"/>
    </source>
</evidence>
<comment type="caution">
    <text evidence="3">The sequence shown here is derived from an EMBL/GenBank/DDBJ whole genome shotgun (WGS) entry which is preliminary data.</text>
</comment>
<reference evidence="3 4" key="1">
    <citation type="submission" date="2021-06" db="EMBL/GenBank/DDBJ databases">
        <title>Caerostris extrusa draft genome.</title>
        <authorList>
            <person name="Kono N."/>
            <person name="Arakawa K."/>
        </authorList>
    </citation>
    <scope>NUCLEOTIDE SEQUENCE [LARGE SCALE GENOMIC DNA]</scope>
</reference>
<dbReference type="GO" id="GO:0005783">
    <property type="term" value="C:endoplasmic reticulum"/>
    <property type="evidence" value="ECO:0007669"/>
    <property type="project" value="TreeGrafter"/>
</dbReference>
<evidence type="ECO:0000256" key="1">
    <source>
        <dbReference type="ARBA" id="ARBA00022598"/>
    </source>
</evidence>
<evidence type="ECO:0000259" key="2">
    <source>
        <dbReference type="Pfam" id="PF13193"/>
    </source>
</evidence>
<evidence type="ECO:0000313" key="4">
    <source>
        <dbReference type="Proteomes" id="UP001054945"/>
    </source>
</evidence>
<dbReference type="Gene3D" id="2.30.38.10">
    <property type="entry name" value="Luciferase, Domain 3"/>
    <property type="match status" value="1"/>
</dbReference>
<dbReference type="SUPFAM" id="SSF56801">
    <property type="entry name" value="Acetyl-CoA synthetase-like"/>
    <property type="match status" value="1"/>
</dbReference>
<keyword evidence="1 3" id="KW-0436">Ligase</keyword>
<keyword evidence="4" id="KW-1185">Reference proteome</keyword>
<dbReference type="PANTHER" id="PTHR43272:SF107">
    <property type="entry name" value="LONG-CHAIN-FATTY-ACID--COA LIGASE 5"/>
    <property type="match status" value="1"/>
</dbReference>
<dbReference type="InterPro" id="IPR025110">
    <property type="entry name" value="AMP-bd_C"/>
</dbReference>
<organism evidence="3 4">
    <name type="scientific">Caerostris extrusa</name>
    <name type="common">Bark spider</name>
    <name type="synonym">Caerostris bankana</name>
    <dbReference type="NCBI Taxonomy" id="172846"/>
    <lineage>
        <taxon>Eukaryota</taxon>
        <taxon>Metazoa</taxon>
        <taxon>Ecdysozoa</taxon>
        <taxon>Arthropoda</taxon>
        <taxon>Chelicerata</taxon>
        <taxon>Arachnida</taxon>
        <taxon>Araneae</taxon>
        <taxon>Araneomorphae</taxon>
        <taxon>Entelegynae</taxon>
        <taxon>Araneoidea</taxon>
        <taxon>Araneidae</taxon>
        <taxon>Caerostris</taxon>
    </lineage>
</organism>
<dbReference type="Proteomes" id="UP001054945">
    <property type="component" value="Unassembled WGS sequence"/>
</dbReference>
<accession>A0AAV4STD6</accession>
<feature type="domain" description="AMP-binding enzyme C-terminal" evidence="2">
    <location>
        <begin position="71"/>
        <end position="106"/>
    </location>
</feature>
<dbReference type="PANTHER" id="PTHR43272">
    <property type="entry name" value="LONG-CHAIN-FATTY-ACID--COA LIGASE"/>
    <property type="match status" value="1"/>
</dbReference>
<protein>
    <submittedName>
        <fullName evidence="3">Long-chain-fatty-acid--CoA ligase 1</fullName>
    </submittedName>
</protein>
<name>A0AAV4STD6_CAEEX</name>
<dbReference type="GO" id="GO:0004467">
    <property type="term" value="F:long-chain fatty acid-CoA ligase activity"/>
    <property type="evidence" value="ECO:0007669"/>
    <property type="project" value="TreeGrafter"/>
</dbReference>